<dbReference type="EMBL" id="DS995707">
    <property type="protein sequence ID" value="EEQ35104.1"/>
    <property type="molecule type" value="Genomic_DNA"/>
</dbReference>
<proteinExistence type="predicted"/>
<dbReference type="GO" id="GO:0052706">
    <property type="term" value="F:L-histidine N(alpha)-methyltransferase activity"/>
    <property type="evidence" value="ECO:0007669"/>
    <property type="project" value="EnsemblFungi"/>
</dbReference>
<dbReference type="STRING" id="554155.C5FXR4"/>
<dbReference type="PANTHER" id="PTHR43397">
    <property type="entry name" value="ERGOTHIONEINE BIOSYNTHESIS PROTEIN 1"/>
    <property type="match status" value="1"/>
</dbReference>
<dbReference type="GO" id="GO:1903257">
    <property type="term" value="P:selenoneine biosynthetic process"/>
    <property type="evidence" value="ECO:0007669"/>
    <property type="project" value="EnsemblFungi"/>
</dbReference>
<reference evidence="6" key="1">
    <citation type="journal article" date="2012" name="MBio">
        <title>Comparative genome analysis of Trichophyton rubrum and related dermatophytes reveals candidate genes involved in infection.</title>
        <authorList>
            <person name="Martinez D.A."/>
            <person name="Oliver B.G."/>
            <person name="Graeser Y."/>
            <person name="Goldberg J.M."/>
            <person name="Li W."/>
            <person name="Martinez-Rossi N.M."/>
            <person name="Monod M."/>
            <person name="Shelest E."/>
            <person name="Barton R.C."/>
            <person name="Birch E."/>
            <person name="Brakhage A.A."/>
            <person name="Chen Z."/>
            <person name="Gurr S.J."/>
            <person name="Heiman D."/>
            <person name="Heitman J."/>
            <person name="Kosti I."/>
            <person name="Rossi A."/>
            <person name="Saif S."/>
            <person name="Samalova M."/>
            <person name="Saunders C.W."/>
            <person name="Shea T."/>
            <person name="Summerbell R.C."/>
            <person name="Xu J."/>
            <person name="Young S."/>
            <person name="Zeng Q."/>
            <person name="Birren B.W."/>
            <person name="Cuomo C.A."/>
            <person name="White T.C."/>
        </authorList>
    </citation>
    <scope>NUCLEOTIDE SEQUENCE [LARGE SCALE GENOMIC DNA]</scope>
    <source>
        <strain evidence="6">ATCC MYA-4605 / CBS 113480</strain>
    </source>
</reference>
<dbReference type="InterPro" id="IPR017805">
    <property type="entry name" value="SAM_MeTrfase_EasF-type_put"/>
</dbReference>
<keyword evidence="6" id="KW-1185">Reference proteome</keyword>
<dbReference type="SUPFAM" id="SSF56436">
    <property type="entry name" value="C-type lectin-like"/>
    <property type="match status" value="1"/>
</dbReference>
<dbReference type="GO" id="GO:0032259">
    <property type="term" value="P:methylation"/>
    <property type="evidence" value="ECO:0007669"/>
    <property type="project" value="UniProtKB-KW"/>
</dbReference>
<evidence type="ECO:0000259" key="3">
    <source>
        <dbReference type="Pfam" id="PF03781"/>
    </source>
</evidence>
<dbReference type="InterPro" id="IPR042095">
    <property type="entry name" value="SUMF_sf"/>
</dbReference>
<keyword evidence="1" id="KW-0489">Methyltransferase</keyword>
<dbReference type="OrthoDB" id="659at2759"/>
<dbReference type="Pfam" id="PF03781">
    <property type="entry name" value="FGE-sulfatase"/>
    <property type="match status" value="1"/>
</dbReference>
<keyword evidence="2" id="KW-0808">Transferase</keyword>
<evidence type="ECO:0000259" key="4">
    <source>
        <dbReference type="Pfam" id="PF10017"/>
    </source>
</evidence>
<dbReference type="Gene3D" id="3.40.50.150">
    <property type="entry name" value="Vaccinia Virus protein VP39"/>
    <property type="match status" value="1"/>
</dbReference>
<organism evidence="5 6">
    <name type="scientific">Arthroderma otae (strain ATCC MYA-4605 / CBS 113480)</name>
    <name type="common">Microsporum canis</name>
    <dbReference type="NCBI Taxonomy" id="554155"/>
    <lineage>
        <taxon>Eukaryota</taxon>
        <taxon>Fungi</taxon>
        <taxon>Dikarya</taxon>
        <taxon>Ascomycota</taxon>
        <taxon>Pezizomycotina</taxon>
        <taxon>Eurotiomycetes</taxon>
        <taxon>Eurotiomycetidae</taxon>
        <taxon>Onygenales</taxon>
        <taxon>Arthrodermataceae</taxon>
        <taxon>Microsporum</taxon>
    </lineage>
</organism>
<evidence type="ECO:0000313" key="6">
    <source>
        <dbReference type="Proteomes" id="UP000002035"/>
    </source>
</evidence>
<dbReference type="GeneID" id="9227632"/>
<feature type="domain" description="Sulfatase-modifying factor enzyme-like" evidence="3">
    <location>
        <begin position="551"/>
        <end position="824"/>
    </location>
</feature>
<dbReference type="HOGENOM" id="CLU_006921_0_1_1"/>
<dbReference type="InterPro" id="IPR019257">
    <property type="entry name" value="MeTrfase_dom"/>
</dbReference>
<dbReference type="eggNOG" id="ENOG502QS9T">
    <property type="taxonomic scope" value="Eukaryota"/>
</dbReference>
<dbReference type="InterPro" id="IPR051128">
    <property type="entry name" value="EgtD_Methyltrsf_superfamily"/>
</dbReference>
<dbReference type="RefSeq" id="XP_002844140.1">
    <property type="nucleotide sequence ID" value="XM_002844094.1"/>
</dbReference>
<dbReference type="NCBIfam" id="TIGR03439">
    <property type="entry name" value="methyl_EasF"/>
    <property type="match status" value="1"/>
</dbReference>
<dbReference type="InterPro" id="IPR029063">
    <property type="entry name" value="SAM-dependent_MTases_sf"/>
</dbReference>
<dbReference type="OMA" id="FKHWHPT"/>
<dbReference type="Gene3D" id="3.90.1580.10">
    <property type="entry name" value="paralog of FGE (formylglycine-generating enzyme)"/>
    <property type="match status" value="1"/>
</dbReference>
<feature type="domain" description="Histidine-specific methyltransferase SAM-dependent" evidence="4">
    <location>
        <begin position="25"/>
        <end position="323"/>
    </location>
</feature>
<gene>
    <name evidence="5" type="ORF">MCYG_07923</name>
</gene>
<dbReference type="InterPro" id="IPR005532">
    <property type="entry name" value="SUMF_dom"/>
</dbReference>
<dbReference type="PANTHER" id="PTHR43397:SF1">
    <property type="entry name" value="ERGOTHIONEINE BIOSYNTHESIS PROTEIN 1"/>
    <property type="match status" value="1"/>
</dbReference>
<dbReference type="AlphaFoldDB" id="C5FXR4"/>
<evidence type="ECO:0000313" key="5">
    <source>
        <dbReference type="EMBL" id="EEQ35104.1"/>
    </source>
</evidence>
<dbReference type="VEuPathDB" id="FungiDB:MCYG_07923"/>
<dbReference type="GO" id="GO:0052699">
    <property type="term" value="P:ergothioneine biosynthetic process"/>
    <property type="evidence" value="ECO:0007669"/>
    <property type="project" value="EnsemblFungi"/>
</dbReference>
<sequence length="826" mass="93185">MSPIATSNVDIVDIRRNSLESSLVQDIYHGLQAKEKSLPTLLLYDTKGLRLFEDITYLDEYYLTNAEIEVLTANAAKIAAIIPENCQLVELGSGNLRKIEILLNELERTKKSVEYYALDLSLEELHRTFAELPSKSYRYVKCGGLWGTYDDGLAWLNKLVNRNKPTWVMSLGSSMGNFNPTEAAGFLSGFARSLGPVDSMVIALDPCKASEKVFRAYNDSKGVTKQFYLNGLSNANTILGFEAFKLGEWDAIGEFDQTQGCHRAYYVPLTDTVIRDIHIKKGEKIFFEQAFKFGADECEKLWREAGLQPTRKFGDEYNIYILSSASATMNPYQLPTKGPEYVKGVVPALGDFEAVWKLWDTVTTAMVPPNDLLSRPINLRNSLIFYLGHIPAFMDRHLTCATSGIPTEPANFHSMFERGIDPDVDNPDHCHDHSAIPDEWPAVETLVEYQQKVRVRAKSLYSDAKTGDRRIAEALWISFEHETMHLETFLYMLLQSSSTMPPPLVPEPDFKQLASNSAEKAVPNEWFDIPEQTLEIGLNEPESDEIPSNSFGWDNEKPRRVVQVPGFVAKARPITNGEYAKYLEERGIGQVPASWVKKHTENESTNDGIETLSSGNSSHNVVTEYAVRTVFGPVPLEWVLDWPVAASYEELTQYAKWMNCRIPTFEEVRSLYKYSLTSPTGTNHSTNELRPSTTELKKPEYCTSHQPVQTPMKIHGPVYVDLDGCNVGFTHWHPTPVTQKGNKLCGQGDFGGLWEWTSSTLQAHEGFKPMSLYPAYTADFFDGKHNIVLGGSWATHPRLAGRSTFVNWYQRNYPYVWAGARLVRDD</sequence>
<dbReference type="InterPro" id="IPR016187">
    <property type="entry name" value="CTDL_fold"/>
</dbReference>
<name>C5FXR4_ARTOC</name>
<dbReference type="Proteomes" id="UP000002035">
    <property type="component" value="Unassembled WGS sequence"/>
</dbReference>
<protein>
    <submittedName>
        <fullName evidence="5">DUF323 domain-containing protein</fullName>
    </submittedName>
</protein>
<accession>C5FXR4</accession>
<dbReference type="Pfam" id="PF10017">
    <property type="entry name" value="Methyltransf_33"/>
    <property type="match status" value="1"/>
</dbReference>
<evidence type="ECO:0000256" key="2">
    <source>
        <dbReference type="ARBA" id="ARBA00022679"/>
    </source>
</evidence>
<evidence type="ECO:0000256" key="1">
    <source>
        <dbReference type="ARBA" id="ARBA00022603"/>
    </source>
</evidence>